<organism evidence="2">
    <name type="scientific">Arion vulgaris</name>
    <dbReference type="NCBI Taxonomy" id="1028688"/>
    <lineage>
        <taxon>Eukaryota</taxon>
        <taxon>Metazoa</taxon>
        <taxon>Spiralia</taxon>
        <taxon>Lophotrochozoa</taxon>
        <taxon>Mollusca</taxon>
        <taxon>Gastropoda</taxon>
        <taxon>Heterobranchia</taxon>
        <taxon>Euthyneura</taxon>
        <taxon>Panpulmonata</taxon>
        <taxon>Eupulmonata</taxon>
        <taxon>Stylommatophora</taxon>
        <taxon>Helicina</taxon>
        <taxon>Arionoidea</taxon>
        <taxon>Arionidae</taxon>
        <taxon>Arion</taxon>
    </lineage>
</organism>
<gene>
    <name evidence="2" type="primary">ORF46179</name>
</gene>
<dbReference type="PANTHER" id="PTHR22772">
    <property type="entry name" value="NOVEL ZZ TYPE ZINC FINGER DOMAIN CONTAINING PROTEIN"/>
    <property type="match status" value="1"/>
</dbReference>
<feature type="non-terminal residue" evidence="2">
    <location>
        <position position="205"/>
    </location>
</feature>
<evidence type="ECO:0000256" key="1">
    <source>
        <dbReference type="SAM" id="MobiDB-lite"/>
    </source>
</evidence>
<protein>
    <submittedName>
        <fullName evidence="2">Uncharacterized protein</fullName>
    </submittedName>
</protein>
<dbReference type="EMBL" id="HACG01015944">
    <property type="protein sequence ID" value="CEK62809.1"/>
    <property type="molecule type" value="Transcribed_RNA"/>
</dbReference>
<feature type="non-terminal residue" evidence="2">
    <location>
        <position position="1"/>
    </location>
</feature>
<evidence type="ECO:0000313" key="2">
    <source>
        <dbReference type="EMBL" id="CEK62809.1"/>
    </source>
</evidence>
<accession>A0A0B6Z2J6</accession>
<sequence>QVSWMTDLQLGLIKVLGQLAGSTLSSNPTMPRDSPGGMDESSEQDILRSDLWTSLFRGGYMVGKLQRSLSGKFATGDESKAHSFLLEVASLAAKKQEAEEGEEEDDLKRQAKQFLARCQEVSKIKTTTLIGGTKVDLAITSLFVSLVWHCQQLREDTDKFLSSSENGEISEGISQAFNTAESLRIQLASERQKWNSAEDKDENLD</sequence>
<feature type="region of interest" description="Disordered" evidence="1">
    <location>
        <begin position="23"/>
        <end position="43"/>
    </location>
</feature>
<dbReference type="PANTHER" id="PTHR22772:SF4">
    <property type="entry name" value="ZINC FINGER ZZ-TYPE AND EF-HAND DOMAIN-CONTAINING PROTEIN 1"/>
    <property type="match status" value="1"/>
</dbReference>
<proteinExistence type="predicted"/>
<reference evidence="2" key="1">
    <citation type="submission" date="2014-12" db="EMBL/GenBank/DDBJ databases">
        <title>Insight into the proteome of Arion vulgaris.</title>
        <authorList>
            <person name="Aradska J."/>
            <person name="Bulat T."/>
            <person name="Smidak R."/>
            <person name="Sarate P."/>
            <person name="Gangsoo J."/>
            <person name="Sialana F."/>
            <person name="Bilban M."/>
            <person name="Lubec G."/>
        </authorList>
    </citation>
    <scope>NUCLEOTIDE SEQUENCE</scope>
    <source>
        <tissue evidence="2">Skin</tissue>
    </source>
</reference>
<dbReference type="InterPro" id="IPR040099">
    <property type="entry name" value="ZZEF1"/>
</dbReference>
<name>A0A0B6Z2J6_9EUPU</name>
<dbReference type="AlphaFoldDB" id="A0A0B6Z2J6"/>